<gene>
    <name evidence="1" type="ORF">HUJ06_002459</name>
</gene>
<evidence type="ECO:0000313" key="1">
    <source>
        <dbReference type="EMBL" id="DAD44229.1"/>
    </source>
</evidence>
<proteinExistence type="predicted"/>
<sequence length="153" mass="17155">MLASDKLTLPAVSIIISCGSSEPNGLDGSPLFRFLRPPLAKIFLPPVVYPTCTSPFLRFPHIERNWPLPVAEDGSFNYQNCPRYRLQCQSSGAPLWLVPVINVGPRAETRIRFLEESHNHGSNASKSKEGDHNPLLNFTLRFPKDIQIDIDMV</sequence>
<keyword evidence="2" id="KW-1185">Reference proteome</keyword>
<dbReference type="EMBL" id="DUZY01000007">
    <property type="protein sequence ID" value="DAD44229.1"/>
    <property type="molecule type" value="Genomic_DNA"/>
</dbReference>
<accession>A0A822ZLG9</accession>
<dbReference type="AlphaFoldDB" id="A0A822ZLG9"/>
<dbReference type="Proteomes" id="UP000607653">
    <property type="component" value="Unassembled WGS sequence"/>
</dbReference>
<organism evidence="1 2">
    <name type="scientific">Nelumbo nucifera</name>
    <name type="common">Sacred lotus</name>
    <dbReference type="NCBI Taxonomy" id="4432"/>
    <lineage>
        <taxon>Eukaryota</taxon>
        <taxon>Viridiplantae</taxon>
        <taxon>Streptophyta</taxon>
        <taxon>Embryophyta</taxon>
        <taxon>Tracheophyta</taxon>
        <taxon>Spermatophyta</taxon>
        <taxon>Magnoliopsida</taxon>
        <taxon>Proteales</taxon>
        <taxon>Nelumbonaceae</taxon>
        <taxon>Nelumbo</taxon>
    </lineage>
</organism>
<name>A0A822ZLG9_NELNU</name>
<comment type="caution">
    <text evidence="1">The sequence shown here is derived from an EMBL/GenBank/DDBJ whole genome shotgun (WGS) entry which is preliminary data.</text>
</comment>
<dbReference type="PROSITE" id="PS51257">
    <property type="entry name" value="PROKAR_LIPOPROTEIN"/>
    <property type="match status" value="1"/>
</dbReference>
<evidence type="ECO:0000313" key="2">
    <source>
        <dbReference type="Proteomes" id="UP000607653"/>
    </source>
</evidence>
<protein>
    <submittedName>
        <fullName evidence="1">Uncharacterized protein</fullName>
    </submittedName>
</protein>
<reference evidence="1 2" key="1">
    <citation type="journal article" date="2020" name="Mol. Biol. Evol.">
        <title>Distinct Expression and Methylation Patterns for Genes with Different Fates following a Single Whole-Genome Duplication in Flowering Plants.</title>
        <authorList>
            <person name="Shi T."/>
            <person name="Rahmani R.S."/>
            <person name="Gugger P.F."/>
            <person name="Wang M."/>
            <person name="Li H."/>
            <person name="Zhang Y."/>
            <person name="Li Z."/>
            <person name="Wang Q."/>
            <person name="Van de Peer Y."/>
            <person name="Marchal K."/>
            <person name="Chen J."/>
        </authorList>
    </citation>
    <scope>NUCLEOTIDE SEQUENCE [LARGE SCALE GENOMIC DNA]</scope>
    <source>
        <tissue evidence="1">Leaf</tissue>
    </source>
</reference>